<organism evidence="6 7">
    <name type="scientific">Myodes glareolus</name>
    <name type="common">Bank vole</name>
    <name type="synonym">Clethrionomys glareolus</name>
    <dbReference type="NCBI Taxonomy" id="447135"/>
    <lineage>
        <taxon>Eukaryota</taxon>
        <taxon>Metazoa</taxon>
        <taxon>Chordata</taxon>
        <taxon>Craniata</taxon>
        <taxon>Vertebrata</taxon>
        <taxon>Euteleostomi</taxon>
        <taxon>Mammalia</taxon>
        <taxon>Eutheria</taxon>
        <taxon>Euarchontoglires</taxon>
        <taxon>Glires</taxon>
        <taxon>Rodentia</taxon>
        <taxon>Myomorpha</taxon>
        <taxon>Muroidea</taxon>
        <taxon>Cricetidae</taxon>
        <taxon>Arvicolinae</taxon>
        <taxon>Myodes</taxon>
    </lineage>
</organism>
<gene>
    <name evidence="6" type="ORF">U0070_024908</name>
</gene>
<dbReference type="EMBL" id="JBBHLL010000095">
    <property type="protein sequence ID" value="KAK7817434.1"/>
    <property type="molecule type" value="Genomic_DNA"/>
</dbReference>
<dbReference type="InterPro" id="IPR014721">
    <property type="entry name" value="Ribsml_uS5_D2-typ_fold_subgr"/>
</dbReference>
<dbReference type="AlphaFoldDB" id="A0AAW0ISL2"/>
<evidence type="ECO:0000256" key="2">
    <source>
        <dbReference type="ARBA" id="ARBA00022980"/>
    </source>
</evidence>
<keyword evidence="3" id="KW-0687">Ribonucleoprotein</keyword>
<dbReference type="Gene3D" id="3.30.230.10">
    <property type="match status" value="1"/>
</dbReference>
<dbReference type="GO" id="GO:0003735">
    <property type="term" value="F:structural constituent of ribosome"/>
    <property type="evidence" value="ECO:0007669"/>
    <property type="project" value="InterPro"/>
</dbReference>
<dbReference type="GO" id="GO:0000462">
    <property type="term" value="P:maturation of SSU-rRNA from tricistronic rRNA transcript (SSU-rRNA, 5.8S rRNA, LSU-rRNA)"/>
    <property type="evidence" value="ECO:0007669"/>
    <property type="project" value="TreeGrafter"/>
</dbReference>
<evidence type="ECO:0000256" key="5">
    <source>
        <dbReference type="ARBA" id="ARBA00043019"/>
    </source>
</evidence>
<dbReference type="PANTHER" id="PTHR21569">
    <property type="entry name" value="RIBOSOMAL PROTEIN S9"/>
    <property type="match status" value="1"/>
</dbReference>
<name>A0AAW0ISL2_MYOGA</name>
<comment type="caution">
    <text evidence="6">The sequence shown here is derived from an EMBL/GenBank/DDBJ whole genome shotgun (WGS) entry which is preliminary data.</text>
</comment>
<evidence type="ECO:0000256" key="4">
    <source>
        <dbReference type="ARBA" id="ARBA00035259"/>
    </source>
</evidence>
<sequence length="91" mass="9978">MEESRACQHAGLEKMRAHFVREGLLTQITVACSAAGQGAIAGVDTQVRVKGDGHVAQIYAIRQSISKALTAYYQNYVDEASRKEIKDILIQ</sequence>
<evidence type="ECO:0000256" key="1">
    <source>
        <dbReference type="ARBA" id="ARBA00005251"/>
    </source>
</evidence>
<dbReference type="GO" id="GO:0006412">
    <property type="term" value="P:translation"/>
    <property type="evidence" value="ECO:0007669"/>
    <property type="project" value="InterPro"/>
</dbReference>
<reference evidence="6 7" key="1">
    <citation type="journal article" date="2023" name="bioRxiv">
        <title>Conserved and derived expression patterns and positive selection on dental genes reveal complex evolutionary context of ever-growing rodent molars.</title>
        <authorList>
            <person name="Calamari Z.T."/>
            <person name="Song A."/>
            <person name="Cohen E."/>
            <person name="Akter M."/>
            <person name="Roy R.D."/>
            <person name="Hallikas O."/>
            <person name="Christensen M.M."/>
            <person name="Li P."/>
            <person name="Marangoni P."/>
            <person name="Jernvall J."/>
            <person name="Klein O.D."/>
        </authorList>
    </citation>
    <scope>NUCLEOTIDE SEQUENCE [LARGE SCALE GENOMIC DNA]</scope>
    <source>
        <strain evidence="6">V071</strain>
    </source>
</reference>
<protein>
    <recommendedName>
        <fullName evidence="4">Small ribosomal subunit protein uS9</fullName>
    </recommendedName>
    <alternativeName>
        <fullName evidence="5">40S ribosomal protein S16</fullName>
    </alternativeName>
</protein>
<dbReference type="PANTHER" id="PTHR21569:SF16">
    <property type="entry name" value="RIBOSOMAL PROTEIN S16"/>
    <property type="match status" value="1"/>
</dbReference>
<dbReference type="GO" id="GO:0003723">
    <property type="term" value="F:RNA binding"/>
    <property type="evidence" value="ECO:0007669"/>
    <property type="project" value="TreeGrafter"/>
</dbReference>
<dbReference type="Proteomes" id="UP001488838">
    <property type="component" value="Unassembled WGS sequence"/>
</dbReference>
<proteinExistence type="inferred from homology"/>
<dbReference type="GO" id="GO:0022627">
    <property type="term" value="C:cytosolic small ribosomal subunit"/>
    <property type="evidence" value="ECO:0007669"/>
    <property type="project" value="TreeGrafter"/>
</dbReference>
<evidence type="ECO:0000256" key="3">
    <source>
        <dbReference type="ARBA" id="ARBA00023274"/>
    </source>
</evidence>
<evidence type="ECO:0000313" key="6">
    <source>
        <dbReference type="EMBL" id="KAK7817434.1"/>
    </source>
</evidence>
<comment type="similarity">
    <text evidence="1">Belongs to the universal ribosomal protein uS9 family.</text>
</comment>
<keyword evidence="2" id="KW-0689">Ribosomal protein</keyword>
<dbReference type="SUPFAM" id="SSF54211">
    <property type="entry name" value="Ribosomal protein S5 domain 2-like"/>
    <property type="match status" value="1"/>
</dbReference>
<dbReference type="Pfam" id="PF00380">
    <property type="entry name" value="Ribosomal_S9"/>
    <property type="match status" value="1"/>
</dbReference>
<dbReference type="InterPro" id="IPR000754">
    <property type="entry name" value="Ribosomal_uS9"/>
</dbReference>
<keyword evidence="7" id="KW-1185">Reference proteome</keyword>
<dbReference type="InterPro" id="IPR020568">
    <property type="entry name" value="Ribosomal_Su5_D2-typ_SF"/>
</dbReference>
<evidence type="ECO:0000313" key="7">
    <source>
        <dbReference type="Proteomes" id="UP001488838"/>
    </source>
</evidence>
<accession>A0AAW0ISL2</accession>